<evidence type="ECO:0000259" key="5">
    <source>
        <dbReference type="PROSITE" id="PS51077"/>
    </source>
</evidence>
<feature type="region of interest" description="Disordered" evidence="4">
    <location>
        <begin position="1"/>
        <end position="20"/>
    </location>
</feature>
<name>A0ABX0ZV75_9ACTN</name>
<dbReference type="InterPro" id="IPR029016">
    <property type="entry name" value="GAF-like_dom_sf"/>
</dbReference>
<dbReference type="SMART" id="SM00346">
    <property type="entry name" value="HTH_ICLR"/>
    <property type="match status" value="1"/>
</dbReference>
<dbReference type="PROSITE" id="PS51077">
    <property type="entry name" value="HTH_ICLR"/>
    <property type="match status" value="1"/>
</dbReference>
<evidence type="ECO:0000259" key="6">
    <source>
        <dbReference type="PROSITE" id="PS51078"/>
    </source>
</evidence>
<protein>
    <submittedName>
        <fullName evidence="7">IclR family transcriptional regulator</fullName>
    </submittedName>
</protein>
<comment type="caution">
    <text evidence="7">The sequence shown here is derived from an EMBL/GenBank/DDBJ whole genome shotgun (WGS) entry which is preliminary data.</text>
</comment>
<dbReference type="Gene3D" id="1.10.10.10">
    <property type="entry name" value="Winged helix-like DNA-binding domain superfamily/Winged helix DNA-binding domain"/>
    <property type="match status" value="1"/>
</dbReference>
<accession>A0ABX0ZV75</accession>
<evidence type="ECO:0000313" key="7">
    <source>
        <dbReference type="EMBL" id="NJP45383.1"/>
    </source>
</evidence>
<feature type="region of interest" description="Disordered" evidence="4">
    <location>
        <begin position="280"/>
        <end position="304"/>
    </location>
</feature>
<dbReference type="EMBL" id="JAATEJ010000014">
    <property type="protein sequence ID" value="NJP45383.1"/>
    <property type="molecule type" value="Genomic_DNA"/>
</dbReference>
<dbReference type="InterPro" id="IPR005471">
    <property type="entry name" value="Tscrpt_reg_IclR_N"/>
</dbReference>
<dbReference type="PANTHER" id="PTHR30136">
    <property type="entry name" value="HELIX-TURN-HELIX TRANSCRIPTIONAL REGULATOR, ICLR FAMILY"/>
    <property type="match status" value="1"/>
</dbReference>
<organism evidence="7 8">
    <name type="scientific">Actinacidiphila epipremni</name>
    <dbReference type="NCBI Taxonomy" id="2053013"/>
    <lineage>
        <taxon>Bacteria</taxon>
        <taxon>Bacillati</taxon>
        <taxon>Actinomycetota</taxon>
        <taxon>Actinomycetes</taxon>
        <taxon>Kitasatosporales</taxon>
        <taxon>Streptomycetaceae</taxon>
        <taxon>Actinacidiphila</taxon>
    </lineage>
</organism>
<feature type="domain" description="HTH iclR-type" evidence="5">
    <location>
        <begin position="25"/>
        <end position="91"/>
    </location>
</feature>
<dbReference type="InterPro" id="IPR036388">
    <property type="entry name" value="WH-like_DNA-bd_sf"/>
</dbReference>
<keyword evidence="3" id="KW-0804">Transcription</keyword>
<dbReference type="InterPro" id="IPR050707">
    <property type="entry name" value="HTH_MetabolicPath_Reg"/>
</dbReference>
<proteinExistence type="predicted"/>
<dbReference type="Gene3D" id="3.30.450.40">
    <property type="match status" value="1"/>
</dbReference>
<evidence type="ECO:0000256" key="2">
    <source>
        <dbReference type="ARBA" id="ARBA00023125"/>
    </source>
</evidence>
<feature type="compositionally biased region" description="Low complexity" evidence="4">
    <location>
        <begin position="280"/>
        <end position="295"/>
    </location>
</feature>
<keyword evidence="2" id="KW-0238">DNA-binding</keyword>
<evidence type="ECO:0000256" key="4">
    <source>
        <dbReference type="SAM" id="MobiDB-lite"/>
    </source>
</evidence>
<dbReference type="SUPFAM" id="SSF55781">
    <property type="entry name" value="GAF domain-like"/>
    <property type="match status" value="1"/>
</dbReference>
<dbReference type="Pfam" id="PF09339">
    <property type="entry name" value="HTH_IclR"/>
    <property type="match status" value="1"/>
</dbReference>
<feature type="domain" description="IclR-ED" evidence="6">
    <location>
        <begin position="92"/>
        <end position="275"/>
    </location>
</feature>
<evidence type="ECO:0000313" key="8">
    <source>
        <dbReference type="Proteomes" id="UP000734511"/>
    </source>
</evidence>
<sequence length="304" mass="31693">MQNSGANGLDDGPVRGPEPEPKYLVKTVARAAELLEVLATGGPGTGLSVTEVAQRAGVSKSAAFGLLQTLRHYGLVADEGEGMNRRYRLGMALARLGDRAQAQVSLRDVARPLLLDLTAATGMASRVAVPQDGQAVIIDQVDTRSGLRLDLRMGARELPHCTGIGKALLAALPEPQARALVARTGLPRRTSRTITDEATLFAHLADIRATGYALDDEEDADGIFCIGSVVRDHRGACVGAISITGLKLDLPGWRFRELGLQVRDFADRISRSLGYEDAPATAPGTAAGTPAAAPAGSGGRTAGA</sequence>
<dbReference type="Pfam" id="PF01614">
    <property type="entry name" value="IclR_C"/>
    <property type="match status" value="1"/>
</dbReference>
<evidence type="ECO:0000256" key="1">
    <source>
        <dbReference type="ARBA" id="ARBA00023015"/>
    </source>
</evidence>
<keyword evidence="1" id="KW-0805">Transcription regulation</keyword>
<gene>
    <name evidence="7" type="ORF">HCN08_18535</name>
</gene>
<dbReference type="InterPro" id="IPR036390">
    <property type="entry name" value="WH_DNA-bd_sf"/>
</dbReference>
<dbReference type="InterPro" id="IPR014757">
    <property type="entry name" value="Tscrpt_reg_IclR_C"/>
</dbReference>
<dbReference type="PROSITE" id="PS51078">
    <property type="entry name" value="ICLR_ED"/>
    <property type="match status" value="1"/>
</dbReference>
<keyword evidence="8" id="KW-1185">Reference proteome</keyword>
<dbReference type="SUPFAM" id="SSF46785">
    <property type="entry name" value="Winged helix' DNA-binding domain"/>
    <property type="match status" value="1"/>
</dbReference>
<evidence type="ECO:0000256" key="3">
    <source>
        <dbReference type="ARBA" id="ARBA00023163"/>
    </source>
</evidence>
<dbReference type="Proteomes" id="UP000734511">
    <property type="component" value="Unassembled WGS sequence"/>
</dbReference>
<dbReference type="PANTHER" id="PTHR30136:SF24">
    <property type="entry name" value="HTH-TYPE TRANSCRIPTIONAL REPRESSOR ALLR"/>
    <property type="match status" value="1"/>
</dbReference>
<reference evidence="7 8" key="1">
    <citation type="submission" date="2020-03" db="EMBL/GenBank/DDBJ databases">
        <title>WGS of actinomycetes isolated from Thailand.</title>
        <authorList>
            <person name="Thawai C."/>
        </authorList>
    </citation>
    <scope>NUCLEOTIDE SEQUENCE [LARGE SCALE GENOMIC DNA]</scope>
    <source>
        <strain evidence="7 8">PRB2-1</strain>
    </source>
</reference>